<dbReference type="Proteomes" id="UP000230607">
    <property type="component" value="Chromosome 1"/>
</dbReference>
<reference evidence="2" key="1">
    <citation type="submission" date="2017-03" db="EMBL/GenBank/DDBJ databases">
        <authorList>
            <person name="Herbold C."/>
        </authorList>
    </citation>
    <scope>NUCLEOTIDE SEQUENCE [LARGE SCALE GENOMIC DNA]</scope>
</reference>
<keyword evidence="2" id="KW-1185">Reference proteome</keyword>
<accession>A0A2H1FEP7</accession>
<protein>
    <submittedName>
        <fullName evidence="1">Uncharacterized protein</fullName>
    </submittedName>
</protein>
<dbReference type="EMBL" id="LT841358">
    <property type="protein sequence ID" value="SMH71215.1"/>
    <property type="molecule type" value="Genomic_DNA"/>
</dbReference>
<evidence type="ECO:0000313" key="2">
    <source>
        <dbReference type="Proteomes" id="UP000230607"/>
    </source>
</evidence>
<proteinExistence type="predicted"/>
<gene>
    <name evidence="1" type="ORF">NCS_11022</name>
</gene>
<evidence type="ECO:0000313" key="1">
    <source>
        <dbReference type="EMBL" id="SMH71215.1"/>
    </source>
</evidence>
<dbReference type="RefSeq" id="WP_157927224.1">
    <property type="nucleotide sequence ID" value="NZ_LT841358.1"/>
</dbReference>
<sequence>MTEDSFTFFQYSSMNDLLTVILYSSQSLLATAPLLHHINHKNREILFIQTVGMGGNVVHYHVTKEIPKTKLVELKRLSGEFSFVGKIGSDALSMYVPILELEQSTFNFP</sequence>
<organism evidence="1 2">
    <name type="scientific">Candidatus Nitrosotalea okcheonensis</name>
    <dbReference type="NCBI Taxonomy" id="1903276"/>
    <lineage>
        <taxon>Archaea</taxon>
        <taxon>Nitrososphaerota</taxon>
        <taxon>Nitrososphaeria</taxon>
        <taxon>Nitrosotaleales</taxon>
        <taxon>Nitrosotaleaceae</taxon>
        <taxon>Nitrosotalea</taxon>
    </lineage>
</organism>
<name>A0A2H1FEP7_9ARCH</name>
<dbReference type="AlphaFoldDB" id="A0A2H1FEP7"/>